<dbReference type="EMBL" id="BAAASX010000008">
    <property type="protein sequence ID" value="GAA2346151.1"/>
    <property type="molecule type" value="Genomic_DNA"/>
</dbReference>
<comment type="similarity">
    <text evidence="1">Belongs to the peptidase C40 family.</text>
</comment>
<dbReference type="Gene3D" id="3.90.1720.10">
    <property type="entry name" value="endopeptidase domain like (from Nostoc punctiforme)"/>
    <property type="match status" value="1"/>
</dbReference>
<feature type="domain" description="NlpC/P60" evidence="8">
    <location>
        <begin position="219"/>
        <end position="334"/>
    </location>
</feature>
<evidence type="ECO:0000256" key="7">
    <source>
        <dbReference type="SAM" id="Phobius"/>
    </source>
</evidence>
<dbReference type="SUPFAM" id="SSF54001">
    <property type="entry name" value="Cysteine proteinases"/>
    <property type="match status" value="1"/>
</dbReference>
<dbReference type="PROSITE" id="PS51935">
    <property type="entry name" value="NLPC_P60"/>
    <property type="match status" value="1"/>
</dbReference>
<keyword evidence="2" id="KW-0645">Protease</keyword>
<dbReference type="InterPro" id="IPR038765">
    <property type="entry name" value="Papain-like_cys_pep_sf"/>
</dbReference>
<keyword evidence="4" id="KW-0788">Thiol protease</keyword>
<keyword evidence="3" id="KW-0378">Hydrolase</keyword>
<proteinExistence type="inferred from homology"/>
<dbReference type="Pfam" id="PF00877">
    <property type="entry name" value="NLPC_P60"/>
    <property type="match status" value="1"/>
</dbReference>
<evidence type="ECO:0000259" key="8">
    <source>
        <dbReference type="PROSITE" id="PS51935"/>
    </source>
</evidence>
<evidence type="ECO:0000256" key="6">
    <source>
        <dbReference type="SAM" id="MobiDB-lite"/>
    </source>
</evidence>
<keyword evidence="7" id="KW-0812">Transmembrane</keyword>
<evidence type="ECO:0000256" key="2">
    <source>
        <dbReference type="ARBA" id="ARBA00022670"/>
    </source>
</evidence>
<evidence type="ECO:0000313" key="9">
    <source>
        <dbReference type="EMBL" id="GAA2346151.1"/>
    </source>
</evidence>
<feature type="region of interest" description="Disordered" evidence="6">
    <location>
        <begin position="170"/>
        <end position="215"/>
    </location>
</feature>
<accession>A0ABN3G818</accession>
<gene>
    <name evidence="9" type="ORF">GCM10010403_44720</name>
</gene>
<feature type="coiled-coil region" evidence="5">
    <location>
        <begin position="62"/>
        <end position="96"/>
    </location>
</feature>
<feature type="compositionally biased region" description="Low complexity" evidence="6">
    <location>
        <begin position="182"/>
        <end position="202"/>
    </location>
</feature>
<evidence type="ECO:0000256" key="4">
    <source>
        <dbReference type="ARBA" id="ARBA00022807"/>
    </source>
</evidence>
<dbReference type="PANTHER" id="PTHR47359:SF3">
    <property type="entry name" value="NLP_P60 DOMAIN-CONTAINING PROTEIN-RELATED"/>
    <property type="match status" value="1"/>
</dbReference>
<dbReference type="PANTHER" id="PTHR47359">
    <property type="entry name" value="PEPTIDOGLYCAN DL-ENDOPEPTIDASE CWLO"/>
    <property type="match status" value="1"/>
</dbReference>
<name>A0ABN3G818_9ACTN</name>
<protein>
    <recommendedName>
        <fullName evidence="8">NlpC/P60 domain-containing protein</fullName>
    </recommendedName>
</protein>
<reference evidence="9 10" key="1">
    <citation type="journal article" date="2019" name="Int. J. Syst. Evol. Microbiol.">
        <title>The Global Catalogue of Microorganisms (GCM) 10K type strain sequencing project: providing services to taxonomists for standard genome sequencing and annotation.</title>
        <authorList>
            <consortium name="The Broad Institute Genomics Platform"/>
            <consortium name="The Broad Institute Genome Sequencing Center for Infectious Disease"/>
            <person name="Wu L."/>
            <person name="Ma J."/>
        </authorList>
    </citation>
    <scope>NUCLEOTIDE SEQUENCE [LARGE SCALE GENOMIC DNA]</scope>
    <source>
        <strain evidence="9 10">JCM 6238</strain>
    </source>
</reference>
<organism evidence="9 10">
    <name type="scientific">Glycomyces rutgersensis</name>
    <dbReference type="NCBI Taxonomy" id="58115"/>
    <lineage>
        <taxon>Bacteria</taxon>
        <taxon>Bacillati</taxon>
        <taxon>Actinomycetota</taxon>
        <taxon>Actinomycetes</taxon>
        <taxon>Glycomycetales</taxon>
        <taxon>Glycomycetaceae</taxon>
        <taxon>Glycomyces</taxon>
    </lineage>
</organism>
<keyword evidence="10" id="KW-1185">Reference proteome</keyword>
<dbReference type="InterPro" id="IPR000064">
    <property type="entry name" value="NLP_P60_dom"/>
</dbReference>
<evidence type="ECO:0000256" key="1">
    <source>
        <dbReference type="ARBA" id="ARBA00007074"/>
    </source>
</evidence>
<keyword evidence="5" id="KW-0175">Coiled coil</keyword>
<evidence type="ECO:0000256" key="3">
    <source>
        <dbReference type="ARBA" id="ARBA00022801"/>
    </source>
</evidence>
<feature type="transmembrane region" description="Helical" evidence="7">
    <location>
        <begin position="21"/>
        <end position="40"/>
    </location>
</feature>
<sequence length="334" mass="34401">MAHACSDTEQRSKTSAILRRVAAYTGVTLATVGLVTAFAGTHADAADIDYTSASASDIEDHLTDLETQRDTAAADLTALQTKLDAAQAVIDAATAEYGTSGAQLSVVTAAVQSADDDLGAKVTSLVAYAQEQSDKYEEAQAASETADTLNADIAAAKQELADLDTQIDEAEKAHDEAEAAEAEAAAAAAAAAAEEAAASESDSGSDSDADSGSTASYSADAATAAVQFAKDQLGESYVFGAAGPDTWDCSGLIVGAYEVSGISLTHSTWSMWDETSSIDRSDLQPGDLIFYNGENHVAMYIGDGQVIHAPKPGDVVKITNLDDMGMSVDGYRRV</sequence>
<dbReference type="InterPro" id="IPR051794">
    <property type="entry name" value="PG_Endopeptidase_C40"/>
</dbReference>
<evidence type="ECO:0000313" key="10">
    <source>
        <dbReference type="Proteomes" id="UP001501584"/>
    </source>
</evidence>
<comment type="caution">
    <text evidence="9">The sequence shown here is derived from an EMBL/GenBank/DDBJ whole genome shotgun (WGS) entry which is preliminary data.</text>
</comment>
<keyword evidence="7" id="KW-1133">Transmembrane helix</keyword>
<dbReference type="Proteomes" id="UP001501584">
    <property type="component" value="Unassembled WGS sequence"/>
</dbReference>
<evidence type="ECO:0000256" key="5">
    <source>
        <dbReference type="SAM" id="Coils"/>
    </source>
</evidence>
<keyword evidence="7" id="KW-0472">Membrane</keyword>